<dbReference type="InterPro" id="IPR038765">
    <property type="entry name" value="Papain-like_cys_pep_sf"/>
</dbReference>
<keyword evidence="2" id="KW-1185">Reference proteome</keyword>
<accession>A0AAW2GSL4</accession>
<evidence type="ECO:0008006" key="3">
    <source>
        <dbReference type="Google" id="ProtNLM"/>
    </source>
</evidence>
<evidence type="ECO:0000313" key="1">
    <source>
        <dbReference type="EMBL" id="KAL0130292.1"/>
    </source>
</evidence>
<dbReference type="EMBL" id="JADYXP020000002">
    <property type="protein sequence ID" value="KAL0130292.1"/>
    <property type="molecule type" value="Genomic_DNA"/>
</dbReference>
<dbReference type="Gene3D" id="3.90.70.10">
    <property type="entry name" value="Cysteine proteinases"/>
    <property type="match status" value="1"/>
</dbReference>
<proteinExistence type="predicted"/>
<reference evidence="1 2" key="1">
    <citation type="submission" date="2023-03" db="EMBL/GenBank/DDBJ databases">
        <title>High recombination rates correlate with genetic variation in Cardiocondyla obscurior ants.</title>
        <authorList>
            <person name="Errbii M."/>
        </authorList>
    </citation>
    <scope>NUCLEOTIDE SEQUENCE [LARGE SCALE GENOMIC DNA]</scope>
    <source>
        <strain evidence="1">Alpha-2009</strain>
        <tissue evidence="1">Whole body</tissue>
    </source>
</reference>
<comment type="caution">
    <text evidence="1">The sequence shown here is derived from an EMBL/GenBank/DDBJ whole genome shotgun (WGS) entry which is preliminary data.</text>
</comment>
<organism evidence="1 2">
    <name type="scientific">Cardiocondyla obscurior</name>
    <dbReference type="NCBI Taxonomy" id="286306"/>
    <lineage>
        <taxon>Eukaryota</taxon>
        <taxon>Metazoa</taxon>
        <taxon>Ecdysozoa</taxon>
        <taxon>Arthropoda</taxon>
        <taxon>Hexapoda</taxon>
        <taxon>Insecta</taxon>
        <taxon>Pterygota</taxon>
        <taxon>Neoptera</taxon>
        <taxon>Endopterygota</taxon>
        <taxon>Hymenoptera</taxon>
        <taxon>Apocrita</taxon>
        <taxon>Aculeata</taxon>
        <taxon>Formicoidea</taxon>
        <taxon>Formicidae</taxon>
        <taxon>Myrmicinae</taxon>
        <taxon>Cardiocondyla</taxon>
    </lineage>
</organism>
<sequence>MTAAIDDVNYSNFLKESKNCTPQLVCNIIEKGATQAVFRERALLLKNLYSCQPYMQTKIQVVSYVIDAVDNIANLAKKTLFSEPSVCNTEICSLCDGRTYNDILIAPNHKIIVKKGFSYLKTVLNFYSPIFRIKCHEPCMGVYTWLRRPQIHIMIELDIRSNLQCVTGHSCLIKEMPTTLQLEHDKNISSKYKLVGIIDFNSGHYIAYCLRTNGIWQIYDDLNSDIRTCSSNARINPHFAIYIRC</sequence>
<dbReference type="SUPFAM" id="SSF54001">
    <property type="entry name" value="Cysteine proteinases"/>
    <property type="match status" value="1"/>
</dbReference>
<evidence type="ECO:0000313" key="2">
    <source>
        <dbReference type="Proteomes" id="UP001430953"/>
    </source>
</evidence>
<name>A0AAW2GSL4_9HYME</name>
<protein>
    <recommendedName>
        <fullName evidence="3">USP domain-containing protein</fullName>
    </recommendedName>
</protein>
<dbReference type="AlphaFoldDB" id="A0AAW2GSL4"/>
<gene>
    <name evidence="1" type="ORF">PUN28_002128</name>
</gene>
<dbReference type="Proteomes" id="UP001430953">
    <property type="component" value="Unassembled WGS sequence"/>
</dbReference>